<gene>
    <name evidence="1" type="ORF">N802_11150</name>
</gene>
<reference evidence="1 2" key="1">
    <citation type="submission" date="2013-08" db="EMBL/GenBank/DDBJ databases">
        <title>The genome sequence of Knoellia sinensis.</title>
        <authorList>
            <person name="Zhu W."/>
            <person name="Wang G."/>
        </authorList>
    </citation>
    <scope>NUCLEOTIDE SEQUENCE [LARGE SCALE GENOMIC DNA]</scope>
    <source>
        <strain evidence="1 2">KCTC 19936</strain>
    </source>
</reference>
<dbReference type="GO" id="GO:0016829">
    <property type="term" value="F:lyase activity"/>
    <property type="evidence" value="ECO:0007669"/>
    <property type="project" value="UniProtKB-KW"/>
</dbReference>
<organism evidence="1 2">
    <name type="scientific">Knoellia sinensis KCTC 19936</name>
    <dbReference type="NCBI Taxonomy" id="1385520"/>
    <lineage>
        <taxon>Bacteria</taxon>
        <taxon>Bacillati</taxon>
        <taxon>Actinomycetota</taxon>
        <taxon>Actinomycetes</taxon>
        <taxon>Micrococcales</taxon>
        <taxon>Intrasporangiaceae</taxon>
        <taxon>Knoellia</taxon>
    </lineage>
</organism>
<dbReference type="eggNOG" id="COG3339">
    <property type="taxonomic scope" value="Bacteria"/>
</dbReference>
<evidence type="ECO:0000313" key="2">
    <source>
        <dbReference type="Proteomes" id="UP000030002"/>
    </source>
</evidence>
<protein>
    <submittedName>
        <fullName evidence="1">Alkylmercury lyase</fullName>
    </submittedName>
</protein>
<comment type="caution">
    <text evidence="1">The sequence shown here is derived from an EMBL/GenBank/DDBJ whole genome shotgun (WGS) entry which is preliminary data.</text>
</comment>
<proteinExistence type="predicted"/>
<dbReference type="Proteomes" id="UP000030002">
    <property type="component" value="Unassembled WGS sequence"/>
</dbReference>
<name>A0A0A0J7W4_9MICO</name>
<dbReference type="EMBL" id="AVPJ01000008">
    <property type="protein sequence ID" value="KGN32132.1"/>
    <property type="molecule type" value="Genomic_DNA"/>
</dbReference>
<sequence length="101" mass="10559">MARSVTIQYIDDCPNVPIVRSRLHEAAHAAGADISLVEEKVETIADAEQLGFTGSPTVLVDGVDPFARPGTSPAVACRVYATPSGLSGAPTVDQLVDVLRN</sequence>
<evidence type="ECO:0000313" key="1">
    <source>
        <dbReference type="EMBL" id="KGN32132.1"/>
    </source>
</evidence>
<dbReference type="RefSeq" id="WP_035916473.1">
    <property type="nucleotide sequence ID" value="NZ_AVPJ01000008.1"/>
</dbReference>
<dbReference type="OrthoDB" id="7185309at2"/>
<accession>A0A0A0J7W4</accession>
<keyword evidence="2" id="KW-1185">Reference proteome</keyword>
<keyword evidence="1" id="KW-0456">Lyase</keyword>
<dbReference type="AlphaFoldDB" id="A0A0A0J7W4"/>
<dbReference type="STRING" id="1385520.N802_11150"/>